<feature type="compositionally biased region" description="Basic and acidic residues" evidence="3">
    <location>
        <begin position="136"/>
        <end position="154"/>
    </location>
</feature>
<evidence type="ECO:0000256" key="1">
    <source>
        <dbReference type="ARBA" id="ARBA00004123"/>
    </source>
</evidence>
<dbReference type="Gene3D" id="2.40.50.40">
    <property type="match status" value="1"/>
</dbReference>
<protein>
    <submittedName>
        <fullName evidence="6">Chromo domain-containing protein</fullName>
    </submittedName>
</protein>
<dbReference type="SUPFAM" id="SSF54160">
    <property type="entry name" value="Chromo domain-like"/>
    <property type="match status" value="1"/>
</dbReference>
<dbReference type="AlphaFoldDB" id="A0A9J2PLJ0"/>
<feature type="compositionally biased region" description="Basic residues" evidence="3">
    <location>
        <begin position="374"/>
        <end position="383"/>
    </location>
</feature>
<feature type="domain" description="Chromo" evidence="4">
    <location>
        <begin position="490"/>
        <end position="582"/>
    </location>
</feature>
<dbReference type="Proteomes" id="UP000036681">
    <property type="component" value="Unplaced"/>
</dbReference>
<proteinExistence type="predicted"/>
<dbReference type="PROSITE" id="PS50013">
    <property type="entry name" value="CHROMO_2"/>
    <property type="match status" value="1"/>
</dbReference>
<sequence>MGVELQLVSHLSPGCGISKSTSPRFKKYKFEYDEVEYEQMFMKNPFENAAATVPNVLSFGISWVRRACCVALNPAFCKNCQCLRLSSDFSSVHFKGVVGYWSRSCSISTNKSNKKKLTKSSTDRMSSSEDSESDSTAEHSHSSSDNDKNERHTNADVNVLKDSGWDKVAVRPYPTTRIGARILQESLSLCLRKGEPEFPSQIGTLFSEMLRCKMGTLDEVHAGIFLTIRGQRREDEEMGEEEESAASNEGSVKSESTSAESKLSRESKESNDDEDPVPQGKFPISYPFFPRSHCGEEEEEEEEQSAASGDEATTSERSEGEVVVRKPKKTRPSGRMSDDTMKFMEEENILRRSGRQRKEVLKKAEFDSDVSVQKIKKRPKKRVLVNSEESASSGEEHSSSDEAARRKVRRKPPRSGPKKKRRMSSENEDSDEDIRLSRRMLTKSSKSAQPINYKDISSNEEINSDDVLEWEEGETVDVNAMADHNVSGTETIEKVIQHRAGYPGATGSATTCYNVEDKGDPNVRPAGKWCDSFCEEKPVELERQFLIKWAGWSHLHNTWESESSLKAVNAKGLKKIDNYLKKLREIEEWFVF</sequence>
<feature type="region of interest" description="Disordered" evidence="3">
    <location>
        <begin position="116"/>
        <end position="157"/>
    </location>
</feature>
<comment type="subcellular location">
    <subcellularLocation>
        <location evidence="1">Nucleus</location>
    </subcellularLocation>
</comment>
<feature type="compositionally biased region" description="Basic and acidic residues" evidence="3">
    <location>
        <begin position="336"/>
        <end position="366"/>
    </location>
</feature>
<feature type="compositionally biased region" description="Basic residues" evidence="3">
    <location>
        <begin position="406"/>
        <end position="422"/>
    </location>
</feature>
<dbReference type="InterPro" id="IPR023779">
    <property type="entry name" value="Chromodomain_CS"/>
</dbReference>
<evidence type="ECO:0000313" key="5">
    <source>
        <dbReference type="Proteomes" id="UP000036681"/>
    </source>
</evidence>
<organism evidence="5 6">
    <name type="scientific">Ascaris lumbricoides</name>
    <name type="common">Giant roundworm</name>
    <dbReference type="NCBI Taxonomy" id="6252"/>
    <lineage>
        <taxon>Eukaryota</taxon>
        <taxon>Metazoa</taxon>
        <taxon>Ecdysozoa</taxon>
        <taxon>Nematoda</taxon>
        <taxon>Chromadorea</taxon>
        <taxon>Rhabditida</taxon>
        <taxon>Spirurina</taxon>
        <taxon>Ascaridomorpha</taxon>
        <taxon>Ascaridoidea</taxon>
        <taxon>Ascarididae</taxon>
        <taxon>Ascaris</taxon>
    </lineage>
</organism>
<reference evidence="6" key="1">
    <citation type="submission" date="2023-03" db="UniProtKB">
        <authorList>
            <consortium name="WormBaseParasite"/>
        </authorList>
    </citation>
    <scope>IDENTIFICATION</scope>
</reference>
<dbReference type="GO" id="GO:0005634">
    <property type="term" value="C:nucleus"/>
    <property type="evidence" value="ECO:0007669"/>
    <property type="project" value="UniProtKB-SubCell"/>
</dbReference>
<feature type="compositionally biased region" description="Basic and acidic residues" evidence="3">
    <location>
        <begin position="314"/>
        <end position="324"/>
    </location>
</feature>
<dbReference type="InterPro" id="IPR016197">
    <property type="entry name" value="Chromo-like_dom_sf"/>
</dbReference>
<keyword evidence="2" id="KW-0539">Nucleus</keyword>
<dbReference type="InterPro" id="IPR000953">
    <property type="entry name" value="Chromo/chromo_shadow_dom"/>
</dbReference>
<evidence type="ECO:0000313" key="6">
    <source>
        <dbReference type="WBParaSite" id="ALUE_0001041601-mRNA-1"/>
    </source>
</evidence>
<evidence type="ECO:0000256" key="2">
    <source>
        <dbReference type="ARBA" id="ARBA00023242"/>
    </source>
</evidence>
<dbReference type="InterPro" id="IPR023780">
    <property type="entry name" value="Chromo_domain"/>
</dbReference>
<feature type="compositionally biased region" description="Basic and acidic residues" evidence="3">
    <location>
        <begin position="394"/>
        <end position="405"/>
    </location>
</feature>
<feature type="region of interest" description="Disordered" evidence="3">
    <location>
        <begin position="232"/>
        <end position="458"/>
    </location>
</feature>
<name>A0A9J2PLJ0_ASCLU</name>
<dbReference type="CDD" id="cd18666">
    <property type="entry name" value="CD1_tandem_CHD1-2_like"/>
    <property type="match status" value="1"/>
</dbReference>
<dbReference type="WBParaSite" id="ALUE_0001041601-mRNA-1">
    <property type="protein sequence ID" value="ALUE_0001041601-mRNA-1"/>
    <property type="gene ID" value="ALUE_0001041601"/>
</dbReference>
<dbReference type="Pfam" id="PF00385">
    <property type="entry name" value="Chromo"/>
    <property type="match status" value="1"/>
</dbReference>
<dbReference type="SMART" id="SM00298">
    <property type="entry name" value="CHROMO"/>
    <property type="match status" value="1"/>
</dbReference>
<evidence type="ECO:0000256" key="3">
    <source>
        <dbReference type="SAM" id="MobiDB-lite"/>
    </source>
</evidence>
<accession>A0A9J2PLJ0</accession>
<dbReference type="PROSITE" id="PS00598">
    <property type="entry name" value="CHROMO_1"/>
    <property type="match status" value="1"/>
</dbReference>
<keyword evidence="5" id="KW-1185">Reference proteome</keyword>
<feature type="compositionally biased region" description="Polar residues" evidence="3">
    <location>
        <begin position="442"/>
        <end position="458"/>
    </location>
</feature>
<evidence type="ECO:0000259" key="4">
    <source>
        <dbReference type="PROSITE" id="PS50013"/>
    </source>
</evidence>